<reference evidence="1" key="1">
    <citation type="submission" date="2020-03" db="EMBL/GenBank/DDBJ databases">
        <title>The deep terrestrial virosphere.</title>
        <authorList>
            <person name="Holmfeldt K."/>
            <person name="Nilsson E."/>
            <person name="Simone D."/>
            <person name="Lopez-Fernandez M."/>
            <person name="Wu X."/>
            <person name="de Brujin I."/>
            <person name="Lundin D."/>
            <person name="Andersson A."/>
            <person name="Bertilsson S."/>
            <person name="Dopson M."/>
        </authorList>
    </citation>
    <scope>NUCLEOTIDE SEQUENCE</scope>
    <source>
        <strain evidence="1">TM448A00093</strain>
        <strain evidence="2">TM448B00906</strain>
    </source>
</reference>
<accession>A0A6H1Z8Y9</accession>
<dbReference type="EMBL" id="MT143975">
    <property type="protein sequence ID" value="QJA44363.1"/>
    <property type="molecule type" value="Genomic_DNA"/>
</dbReference>
<gene>
    <name evidence="1" type="ORF">TM448A00093_0093</name>
    <name evidence="2" type="ORF">TM448B00906_0004</name>
</gene>
<evidence type="ECO:0000313" key="2">
    <source>
        <dbReference type="EMBL" id="QJH97032.1"/>
    </source>
</evidence>
<protein>
    <submittedName>
        <fullName evidence="1">Uncharacterized protein</fullName>
    </submittedName>
</protein>
<dbReference type="EMBL" id="MT144671">
    <property type="protein sequence ID" value="QJH97032.1"/>
    <property type="molecule type" value="Genomic_DNA"/>
</dbReference>
<evidence type="ECO:0000313" key="1">
    <source>
        <dbReference type="EMBL" id="QJA44363.1"/>
    </source>
</evidence>
<organism evidence="1">
    <name type="scientific">viral metagenome</name>
    <dbReference type="NCBI Taxonomy" id="1070528"/>
    <lineage>
        <taxon>unclassified sequences</taxon>
        <taxon>metagenomes</taxon>
        <taxon>organismal metagenomes</taxon>
    </lineage>
</organism>
<dbReference type="AlphaFoldDB" id="A0A6H1Z8Y9"/>
<proteinExistence type="predicted"/>
<sequence length="100" mass="12078">MDFETEYALEEYRKEEKELFDEEGNPYTDNRISFRQMKIMRDLINMLVREIKQRELSIPGKEELIMTGMFLCPDCRSRLRFEVRQNEAGTSQYIKKEGKI</sequence>
<name>A0A6H1Z8Y9_9ZZZZ</name>